<dbReference type="AlphaFoldDB" id="A0AB40BCK9"/>
<dbReference type="PANTHER" id="PTHR33623">
    <property type="entry name" value="OS04G0572500 PROTEIN"/>
    <property type="match status" value="1"/>
</dbReference>
<evidence type="ECO:0000313" key="3">
    <source>
        <dbReference type="RefSeq" id="XP_039125051.1"/>
    </source>
</evidence>
<feature type="compositionally biased region" description="Polar residues" evidence="1">
    <location>
        <begin position="44"/>
        <end position="61"/>
    </location>
</feature>
<dbReference type="GeneID" id="120261283"/>
<protein>
    <submittedName>
        <fullName evidence="3">Uncharacterized protein LOC120261283 isoform X3</fullName>
    </submittedName>
</protein>
<gene>
    <name evidence="3" type="primary">LOC120261283</name>
</gene>
<dbReference type="PANTHER" id="PTHR33623:SF5">
    <property type="entry name" value="HISTONE-LYSINE N-METHYLTRANSFERASE SETD1B-LIKE PROTEIN"/>
    <property type="match status" value="1"/>
</dbReference>
<organism evidence="2 3">
    <name type="scientific">Dioscorea cayennensis subsp. rotundata</name>
    <name type="common">White Guinea yam</name>
    <name type="synonym">Dioscorea rotundata</name>
    <dbReference type="NCBI Taxonomy" id="55577"/>
    <lineage>
        <taxon>Eukaryota</taxon>
        <taxon>Viridiplantae</taxon>
        <taxon>Streptophyta</taxon>
        <taxon>Embryophyta</taxon>
        <taxon>Tracheophyta</taxon>
        <taxon>Spermatophyta</taxon>
        <taxon>Magnoliopsida</taxon>
        <taxon>Liliopsida</taxon>
        <taxon>Dioscoreales</taxon>
        <taxon>Dioscoreaceae</taxon>
        <taxon>Dioscorea</taxon>
    </lineage>
</organism>
<reference evidence="3" key="1">
    <citation type="submission" date="2025-08" db="UniProtKB">
        <authorList>
            <consortium name="RefSeq"/>
        </authorList>
    </citation>
    <scope>IDENTIFICATION</scope>
</reference>
<feature type="region of interest" description="Disordered" evidence="1">
    <location>
        <begin position="201"/>
        <end position="274"/>
    </location>
</feature>
<accession>A0AB40BCK9</accession>
<keyword evidence="2" id="KW-1185">Reference proteome</keyword>
<feature type="region of interest" description="Disordered" evidence="1">
    <location>
        <begin position="32"/>
        <end position="61"/>
    </location>
</feature>
<dbReference type="Proteomes" id="UP001515500">
    <property type="component" value="Chromosome 5"/>
</dbReference>
<dbReference type="RefSeq" id="XP_039125051.1">
    <property type="nucleotide sequence ID" value="XM_039269117.1"/>
</dbReference>
<sequence length="504" mass="57987">MAQKKKHLRELLREEQEPFLLKSFIQERRVLLRRRPPSPKKSSTTALVPSTPTNAKTPLFLPSNSKTPSLFSLAAKKTPASSSSSTAINPTAYFILEAALRIQEKQSMNHSRRSIRGLGIGFFGSVLKRLVSFRKPRREIQARDATLSIKDIKVWDSPHAGDCRKRIQVTHCLEKRRSASHGDGNHGMEKNELVEDKSFCFSSSEDGRGGTSSCSDENRSPEFESPAASPTRRKPEELINQGQLVSGTGPEEEYDEEQRQEKEQQLSPVSVLDLDPTLEEEEEDHLERHVDSYERSLAIVQRAKQQLMHHLRRFQRLTSLDPIELDRLLAEDELDDADYDLNNSDSHIMLHTHNQRSQLAEEEEACSCSCSCSPSCIENSRMDMKKLTMDLIDEEKYTTEKFGEEEEQVLLEKVRQRFESWKEVESNTIDMMVSLDLRHETQGWGGPCKEQMLEIATLLEAAIFELLIFEFSDELTNYDHHYQHHHHHHHHQQQQQQQLLVVVS</sequence>
<proteinExistence type="predicted"/>
<evidence type="ECO:0000256" key="1">
    <source>
        <dbReference type="SAM" id="MobiDB-lite"/>
    </source>
</evidence>
<name>A0AB40BCK9_DIOCR</name>
<evidence type="ECO:0000313" key="2">
    <source>
        <dbReference type="Proteomes" id="UP001515500"/>
    </source>
</evidence>